<evidence type="ECO:0000313" key="5">
    <source>
        <dbReference type="EMBL" id="GAA5156675.1"/>
    </source>
</evidence>
<comment type="subcellular location">
    <subcellularLocation>
        <location evidence="1">Cell envelope</location>
    </subcellularLocation>
</comment>
<dbReference type="SUPFAM" id="SSF89392">
    <property type="entry name" value="Prokaryotic lipoproteins and lipoprotein localization factors"/>
    <property type="match status" value="1"/>
</dbReference>
<gene>
    <name evidence="5" type="ORF">GCM10023214_14690</name>
</gene>
<feature type="chain" id="PRO_5045825701" description="LppX_LprAFG lipoprotein" evidence="4">
    <location>
        <begin position="23"/>
        <end position="229"/>
    </location>
</feature>
<name>A0ABP9Q9U5_9PSEU</name>
<dbReference type="EMBL" id="BAABIB010000039">
    <property type="protein sequence ID" value="GAA5156675.1"/>
    <property type="molecule type" value="Genomic_DNA"/>
</dbReference>
<evidence type="ECO:0000256" key="1">
    <source>
        <dbReference type="ARBA" id="ARBA00004196"/>
    </source>
</evidence>
<comment type="similarity">
    <text evidence="2">Belongs to the LppX/LprAFG lipoprotein family.</text>
</comment>
<dbReference type="InterPro" id="IPR009830">
    <property type="entry name" value="LppX/LprAFG"/>
</dbReference>
<keyword evidence="3" id="KW-1003">Cell membrane</keyword>
<organism evidence="5 6">
    <name type="scientific">Amycolatopsis dongchuanensis</name>
    <dbReference type="NCBI Taxonomy" id="1070866"/>
    <lineage>
        <taxon>Bacteria</taxon>
        <taxon>Bacillati</taxon>
        <taxon>Actinomycetota</taxon>
        <taxon>Actinomycetes</taxon>
        <taxon>Pseudonocardiales</taxon>
        <taxon>Pseudonocardiaceae</taxon>
        <taxon>Amycolatopsis</taxon>
    </lineage>
</organism>
<dbReference type="PROSITE" id="PS51257">
    <property type="entry name" value="PROKAR_LIPOPROTEIN"/>
    <property type="match status" value="1"/>
</dbReference>
<accession>A0ABP9Q9U5</accession>
<dbReference type="CDD" id="cd16334">
    <property type="entry name" value="LppX-like"/>
    <property type="match status" value="1"/>
</dbReference>
<dbReference type="InterPro" id="IPR029046">
    <property type="entry name" value="LolA/LolB/LppX"/>
</dbReference>
<feature type="signal peptide" evidence="4">
    <location>
        <begin position="1"/>
        <end position="22"/>
    </location>
</feature>
<keyword evidence="4" id="KW-0732">Signal</keyword>
<keyword evidence="3" id="KW-0472">Membrane</keyword>
<dbReference type="Gene3D" id="2.50.20.20">
    <property type="match status" value="1"/>
</dbReference>
<evidence type="ECO:0008006" key="7">
    <source>
        <dbReference type="Google" id="ProtNLM"/>
    </source>
</evidence>
<proteinExistence type="inferred from homology"/>
<comment type="caution">
    <text evidence="5">The sequence shown here is derived from an EMBL/GenBank/DDBJ whole genome shotgun (WGS) entry which is preliminary data.</text>
</comment>
<evidence type="ECO:0000256" key="3">
    <source>
        <dbReference type="ARBA" id="ARBA00022475"/>
    </source>
</evidence>
<evidence type="ECO:0000256" key="4">
    <source>
        <dbReference type="SAM" id="SignalP"/>
    </source>
</evidence>
<reference evidence="6" key="1">
    <citation type="journal article" date="2019" name="Int. J. Syst. Evol. Microbiol.">
        <title>The Global Catalogue of Microorganisms (GCM) 10K type strain sequencing project: providing services to taxonomists for standard genome sequencing and annotation.</title>
        <authorList>
            <consortium name="The Broad Institute Genomics Platform"/>
            <consortium name="The Broad Institute Genome Sequencing Center for Infectious Disease"/>
            <person name="Wu L."/>
            <person name="Ma J."/>
        </authorList>
    </citation>
    <scope>NUCLEOTIDE SEQUENCE [LARGE SCALE GENOMIC DNA]</scope>
    <source>
        <strain evidence="6">JCM 18054</strain>
    </source>
</reference>
<protein>
    <recommendedName>
        <fullName evidence="7">LppX_LprAFG lipoprotein</fullName>
    </recommendedName>
</protein>
<dbReference type="Proteomes" id="UP001500192">
    <property type="component" value="Unassembled WGS sequence"/>
</dbReference>
<sequence>MLRRTASVLVLVLALACGCAGSPDTSGPLPDGPGLVSAAAATMGQITSIQFDLGVSGSIPGLDIREVKGWASRDGGPHGSAIGQADMQETTNRFELRYEIDGDELVLTDQRGQQTREPVPAEYAPAGLLSQGLPRLLTSATGLKTETKEDVKGVETYRVTGELAKDVVSSVLPQIQSDVDVKFWVTRSEPRTLVRVWMQVPPRQPNEGAVMLELGLSGVNSPPSTTPSR</sequence>
<keyword evidence="6" id="KW-1185">Reference proteome</keyword>
<evidence type="ECO:0000313" key="6">
    <source>
        <dbReference type="Proteomes" id="UP001500192"/>
    </source>
</evidence>
<evidence type="ECO:0000256" key="2">
    <source>
        <dbReference type="ARBA" id="ARBA00009194"/>
    </source>
</evidence>
<dbReference type="Pfam" id="PF07161">
    <property type="entry name" value="LppX_LprAFG"/>
    <property type="match status" value="1"/>
</dbReference>
<dbReference type="RefSeq" id="WP_346052965.1">
    <property type="nucleotide sequence ID" value="NZ_BAABIB010000039.1"/>
</dbReference>